<gene>
    <name evidence="1" type="ORF">J2S05_000861</name>
</gene>
<evidence type="ECO:0008006" key="3">
    <source>
        <dbReference type="Google" id="ProtNLM"/>
    </source>
</evidence>
<keyword evidence="2" id="KW-1185">Reference proteome</keyword>
<evidence type="ECO:0000313" key="1">
    <source>
        <dbReference type="EMBL" id="MDQ0206087.1"/>
    </source>
</evidence>
<evidence type="ECO:0000313" key="2">
    <source>
        <dbReference type="Proteomes" id="UP001225034"/>
    </source>
</evidence>
<comment type="caution">
    <text evidence="1">The sequence shown here is derived from an EMBL/GenBank/DDBJ whole genome shotgun (WGS) entry which is preliminary data.</text>
</comment>
<accession>A0ABT9YE22</accession>
<dbReference type="Proteomes" id="UP001225034">
    <property type="component" value="Unassembled WGS sequence"/>
</dbReference>
<proteinExistence type="predicted"/>
<sequence length="49" mass="5990">MKNREKARYQRNRSTARSFIRNQATLEDLQELEQLMDKRYEEIKTSPTD</sequence>
<protein>
    <recommendedName>
        <fullName evidence="3">Fur-regulated basic protein B</fullName>
    </recommendedName>
</protein>
<reference evidence="1 2" key="1">
    <citation type="submission" date="2023-07" db="EMBL/GenBank/DDBJ databases">
        <title>Genomic Encyclopedia of Type Strains, Phase IV (KMG-IV): sequencing the most valuable type-strain genomes for metagenomic binning, comparative biology and taxonomic classification.</title>
        <authorList>
            <person name="Goeker M."/>
        </authorList>
    </citation>
    <scope>NUCLEOTIDE SEQUENCE [LARGE SCALE GENOMIC DNA]</scope>
    <source>
        <strain evidence="1 2">DSM 19154</strain>
    </source>
</reference>
<dbReference type="EMBL" id="JAUSUA010000001">
    <property type="protein sequence ID" value="MDQ0206087.1"/>
    <property type="molecule type" value="Genomic_DNA"/>
</dbReference>
<organism evidence="1 2">
    <name type="scientific">Alkalicoccobacillus murimartini</name>
    <dbReference type="NCBI Taxonomy" id="171685"/>
    <lineage>
        <taxon>Bacteria</taxon>
        <taxon>Bacillati</taxon>
        <taxon>Bacillota</taxon>
        <taxon>Bacilli</taxon>
        <taxon>Bacillales</taxon>
        <taxon>Bacillaceae</taxon>
        <taxon>Alkalicoccobacillus</taxon>
    </lineage>
</organism>
<name>A0ABT9YE22_9BACI</name>